<protein>
    <submittedName>
        <fullName evidence="4">Substrate-binding domain-containing protein</fullName>
    </submittedName>
</protein>
<organism evidence="4 5">
    <name type="scientific">Sphingoaurantiacus capsulatus</name>
    <dbReference type="NCBI Taxonomy" id="1771310"/>
    <lineage>
        <taxon>Bacteria</taxon>
        <taxon>Pseudomonadati</taxon>
        <taxon>Pseudomonadota</taxon>
        <taxon>Alphaproteobacteria</taxon>
        <taxon>Sphingomonadales</taxon>
        <taxon>Sphingosinicellaceae</taxon>
        <taxon>Sphingoaurantiacus</taxon>
    </lineage>
</organism>
<accession>A0ABV7X8T5</accession>
<name>A0ABV7X8T5_9SPHN</name>
<dbReference type="InterPro" id="IPR050811">
    <property type="entry name" value="Phosphate_ABC_transporter"/>
</dbReference>
<keyword evidence="1 2" id="KW-0732">Signal</keyword>
<feature type="signal peptide" evidence="2">
    <location>
        <begin position="1"/>
        <end position="16"/>
    </location>
</feature>
<sequence>MKTPFLLATAALLALAACDSGPQNVQPIEGDQAGTAAGATAGAVNVSGPAIRAVGSSTVYPFTTAVAEAFKRQYPQAATPIVESTGTGGGIKLFCAGVGMQHPDLANASRRIKKSEVEDCAKNGVNQIVEVQVGIDGIVMAEATNGPALKLTPRDVFLALAATGPDGKPNTKRTWKDVNAALPALRIEVLGPPPTSGTRDAFNELVLEAGCNSFADLAALKKSNEEEYKTRCTKVREDGPFVEAGENDNLIVQKLVGNPNALGVFGYSYLEENLDKVRGVALDGVLPTYETIADFSYPAARPLYVYAKGEHARAKPALKAFLGEYAKESTWGANGYLKGRGLVAAPEDVRAKNAAAVENMTPLDKAGVK</sequence>
<dbReference type="PANTHER" id="PTHR30570">
    <property type="entry name" value="PERIPLASMIC PHOSPHATE BINDING COMPONENT OF PHOSPHATE ABC TRANSPORTER"/>
    <property type="match status" value="1"/>
</dbReference>
<dbReference type="RefSeq" id="WP_380858975.1">
    <property type="nucleotide sequence ID" value="NZ_JBHRXV010000004.1"/>
</dbReference>
<feature type="chain" id="PRO_5046084592" evidence="2">
    <location>
        <begin position="17"/>
        <end position="369"/>
    </location>
</feature>
<dbReference type="Pfam" id="PF12849">
    <property type="entry name" value="PBP_like_2"/>
    <property type="match status" value="1"/>
</dbReference>
<evidence type="ECO:0000259" key="3">
    <source>
        <dbReference type="Pfam" id="PF12849"/>
    </source>
</evidence>
<dbReference type="PROSITE" id="PS51257">
    <property type="entry name" value="PROKAR_LIPOPROTEIN"/>
    <property type="match status" value="1"/>
</dbReference>
<evidence type="ECO:0000313" key="5">
    <source>
        <dbReference type="Proteomes" id="UP001595615"/>
    </source>
</evidence>
<dbReference type="PANTHER" id="PTHR30570:SF1">
    <property type="entry name" value="PHOSPHATE-BINDING PROTEIN PSTS"/>
    <property type="match status" value="1"/>
</dbReference>
<dbReference type="EMBL" id="JBHRXV010000004">
    <property type="protein sequence ID" value="MFC3712326.1"/>
    <property type="molecule type" value="Genomic_DNA"/>
</dbReference>
<dbReference type="Proteomes" id="UP001595615">
    <property type="component" value="Unassembled WGS sequence"/>
</dbReference>
<dbReference type="InterPro" id="IPR024370">
    <property type="entry name" value="PBP_domain"/>
</dbReference>
<keyword evidence="5" id="KW-1185">Reference proteome</keyword>
<evidence type="ECO:0000256" key="1">
    <source>
        <dbReference type="ARBA" id="ARBA00022729"/>
    </source>
</evidence>
<proteinExistence type="predicted"/>
<comment type="caution">
    <text evidence="4">The sequence shown here is derived from an EMBL/GenBank/DDBJ whole genome shotgun (WGS) entry which is preliminary data.</text>
</comment>
<dbReference type="Gene3D" id="3.40.190.10">
    <property type="entry name" value="Periplasmic binding protein-like II"/>
    <property type="match status" value="2"/>
</dbReference>
<feature type="domain" description="PBP" evidence="3">
    <location>
        <begin position="43"/>
        <end position="325"/>
    </location>
</feature>
<evidence type="ECO:0000256" key="2">
    <source>
        <dbReference type="SAM" id="SignalP"/>
    </source>
</evidence>
<dbReference type="SUPFAM" id="SSF53850">
    <property type="entry name" value="Periplasmic binding protein-like II"/>
    <property type="match status" value="1"/>
</dbReference>
<evidence type="ECO:0000313" key="4">
    <source>
        <dbReference type="EMBL" id="MFC3712326.1"/>
    </source>
</evidence>
<gene>
    <name evidence="4" type="ORF">ACFOMD_07085</name>
</gene>
<reference evidence="5" key="1">
    <citation type="journal article" date="2019" name="Int. J. Syst. Evol. Microbiol.">
        <title>The Global Catalogue of Microorganisms (GCM) 10K type strain sequencing project: providing services to taxonomists for standard genome sequencing and annotation.</title>
        <authorList>
            <consortium name="The Broad Institute Genomics Platform"/>
            <consortium name="The Broad Institute Genome Sequencing Center for Infectious Disease"/>
            <person name="Wu L."/>
            <person name="Ma J."/>
        </authorList>
    </citation>
    <scope>NUCLEOTIDE SEQUENCE [LARGE SCALE GENOMIC DNA]</scope>
    <source>
        <strain evidence="5">KCTC 42644</strain>
    </source>
</reference>